<organism evidence="1 2">
    <name type="scientific">Catharanthus roseus</name>
    <name type="common">Madagascar periwinkle</name>
    <name type="synonym">Vinca rosea</name>
    <dbReference type="NCBI Taxonomy" id="4058"/>
    <lineage>
        <taxon>Eukaryota</taxon>
        <taxon>Viridiplantae</taxon>
        <taxon>Streptophyta</taxon>
        <taxon>Embryophyta</taxon>
        <taxon>Tracheophyta</taxon>
        <taxon>Spermatophyta</taxon>
        <taxon>Magnoliopsida</taxon>
        <taxon>eudicotyledons</taxon>
        <taxon>Gunneridae</taxon>
        <taxon>Pentapetalae</taxon>
        <taxon>asterids</taxon>
        <taxon>lamiids</taxon>
        <taxon>Gentianales</taxon>
        <taxon>Apocynaceae</taxon>
        <taxon>Rauvolfioideae</taxon>
        <taxon>Vinceae</taxon>
        <taxon>Catharanthinae</taxon>
        <taxon>Catharanthus</taxon>
    </lineage>
</organism>
<accession>A0ACC0AT61</accession>
<evidence type="ECO:0000313" key="1">
    <source>
        <dbReference type="EMBL" id="KAI5663926.1"/>
    </source>
</evidence>
<protein>
    <submittedName>
        <fullName evidence="1">Uncharacterized protein</fullName>
    </submittedName>
</protein>
<reference evidence="2" key="1">
    <citation type="journal article" date="2023" name="Nat. Plants">
        <title>Single-cell RNA sequencing provides a high-resolution roadmap for understanding the multicellular compartmentation of specialized metabolism.</title>
        <authorList>
            <person name="Sun S."/>
            <person name="Shen X."/>
            <person name="Li Y."/>
            <person name="Li Y."/>
            <person name="Wang S."/>
            <person name="Li R."/>
            <person name="Zhang H."/>
            <person name="Shen G."/>
            <person name="Guo B."/>
            <person name="Wei J."/>
            <person name="Xu J."/>
            <person name="St-Pierre B."/>
            <person name="Chen S."/>
            <person name="Sun C."/>
        </authorList>
    </citation>
    <scope>NUCLEOTIDE SEQUENCE [LARGE SCALE GENOMIC DNA]</scope>
</reference>
<keyword evidence="2" id="KW-1185">Reference proteome</keyword>
<proteinExistence type="predicted"/>
<gene>
    <name evidence="1" type="ORF">M9H77_23249</name>
</gene>
<evidence type="ECO:0000313" key="2">
    <source>
        <dbReference type="Proteomes" id="UP001060085"/>
    </source>
</evidence>
<dbReference type="EMBL" id="CM044705">
    <property type="protein sequence ID" value="KAI5663926.1"/>
    <property type="molecule type" value="Genomic_DNA"/>
</dbReference>
<sequence length="105" mass="11973">MENCEETNTVPFADVEEFNSDVIKHSSCIGDNSMFLECVEEEVTAIVETSIEESWVGSVVSSEEDAFKLYNNHAFRLGFTVCKGNQKLKTGCKKYLKQFYYYKNG</sequence>
<dbReference type="Proteomes" id="UP001060085">
    <property type="component" value="Linkage Group LG05"/>
</dbReference>
<comment type="caution">
    <text evidence="1">The sequence shown here is derived from an EMBL/GenBank/DDBJ whole genome shotgun (WGS) entry which is preliminary data.</text>
</comment>
<name>A0ACC0AT61_CATRO</name>